<protein>
    <submittedName>
        <fullName evidence="2">SdrH family protein</fullName>
    </submittedName>
</protein>
<sequence length="120" mass="13861">LAEGSYKYNPFVINQIHRLDNSNGAVSDKDIYNIFRKETFSGNQYLNSLQQSSNYFRFQYFNPLDSKKYYKNLDDQVLALITGDIGSMPDLKKPEDKESSDKSAFKNHSDDKISTSNQQK</sequence>
<dbReference type="EMBL" id="AZMM01007049">
    <property type="protein sequence ID" value="ETJ38950.1"/>
    <property type="molecule type" value="Genomic_DNA"/>
</dbReference>
<dbReference type="AlphaFoldDB" id="W1YB75"/>
<evidence type="ECO:0000313" key="2">
    <source>
        <dbReference type="EMBL" id="ETJ38950.1"/>
    </source>
</evidence>
<feature type="region of interest" description="Disordered" evidence="1">
    <location>
        <begin position="86"/>
        <end position="120"/>
    </location>
</feature>
<evidence type="ECO:0000256" key="1">
    <source>
        <dbReference type="SAM" id="MobiDB-lite"/>
    </source>
</evidence>
<accession>W1YB75</accession>
<proteinExistence type="predicted"/>
<dbReference type="NCBIfam" id="NF039170">
    <property type="entry name" value="SdrH_fam_CTERM"/>
    <property type="match status" value="1"/>
</dbReference>
<gene>
    <name evidence="2" type="ORF">Q604_UNBC07049G0001</name>
</gene>
<name>W1YB75_9ZZZZ</name>
<feature type="non-terminal residue" evidence="2">
    <location>
        <position position="120"/>
    </location>
</feature>
<feature type="non-terminal residue" evidence="2">
    <location>
        <position position="1"/>
    </location>
</feature>
<organism evidence="2">
    <name type="scientific">human gut metagenome</name>
    <dbReference type="NCBI Taxonomy" id="408170"/>
    <lineage>
        <taxon>unclassified sequences</taxon>
        <taxon>metagenomes</taxon>
        <taxon>organismal metagenomes</taxon>
    </lineage>
</organism>
<comment type="caution">
    <text evidence="2">The sequence shown here is derived from an EMBL/GenBank/DDBJ whole genome shotgun (WGS) entry which is preliminary data.</text>
</comment>
<reference evidence="2" key="1">
    <citation type="submission" date="2013-12" db="EMBL/GenBank/DDBJ databases">
        <title>A Varibaculum cambriense genome reconstructed from a premature infant gut community with otherwise low bacterial novelty that shifts toward anaerobic metabolism during the third week of life.</title>
        <authorList>
            <person name="Brown C.T."/>
            <person name="Sharon I."/>
            <person name="Thomas B.C."/>
            <person name="Castelle C.J."/>
            <person name="Morowitz M.J."/>
            <person name="Banfield J.F."/>
        </authorList>
    </citation>
    <scope>NUCLEOTIDE SEQUENCE</scope>
</reference>
<feature type="compositionally biased region" description="Basic and acidic residues" evidence="1">
    <location>
        <begin position="90"/>
        <end position="113"/>
    </location>
</feature>